<reference evidence="1" key="1">
    <citation type="submission" date="2017-06" db="EMBL/GenBank/DDBJ databases">
        <title>Novel phages from South African skin metaviromes.</title>
        <authorList>
            <person name="van Zyl L.J."/>
            <person name="Abrahams Y."/>
            <person name="Stander E.A."/>
            <person name="Kirby B.M."/>
            <person name="Clavaud C."/>
            <person name="Farcet C."/>
            <person name="Breton L."/>
            <person name="Trindade M.I."/>
        </authorList>
    </citation>
    <scope>NUCLEOTIDE SEQUENCE</scope>
</reference>
<gene>
    <name evidence="1" type="ORF">7AX1_79</name>
</gene>
<name>A0A2H4J3U2_9CAUD</name>
<dbReference type="EMBL" id="MF417868">
    <property type="protein sequence ID" value="ASN67907.1"/>
    <property type="molecule type" value="Genomic_DNA"/>
</dbReference>
<proteinExistence type="predicted"/>
<accession>A0A2H4J3U2</accession>
<protein>
    <submittedName>
        <fullName evidence="1">Uncharacterized protein</fullName>
    </submittedName>
</protein>
<organism evidence="1">
    <name type="scientific">uncultured Caudovirales phage</name>
    <dbReference type="NCBI Taxonomy" id="2100421"/>
    <lineage>
        <taxon>Viruses</taxon>
        <taxon>Duplodnaviria</taxon>
        <taxon>Heunggongvirae</taxon>
        <taxon>Uroviricota</taxon>
        <taxon>Caudoviricetes</taxon>
        <taxon>Peduoviridae</taxon>
        <taxon>Maltschvirus</taxon>
        <taxon>Maltschvirus maltsch</taxon>
    </lineage>
</organism>
<sequence>MASFNKQFYKDKAFKYADDEVLEYVEEKIKNKKSQLKDRSVYEKETGKTSALVFLSLLYDIPLIVKNEEEKDFLNKEYPILEVYSINGYNSFKEKPVELILDEVFEGNDMVDEMNKNNKTNFYGLFILN</sequence>
<evidence type="ECO:0000313" key="1">
    <source>
        <dbReference type="EMBL" id="ASN67907.1"/>
    </source>
</evidence>